<organism evidence="10 11">
    <name type="scientific">Pseudovibrio ascidiaceicola</name>
    <dbReference type="NCBI Taxonomy" id="285279"/>
    <lineage>
        <taxon>Bacteria</taxon>
        <taxon>Pseudomonadati</taxon>
        <taxon>Pseudomonadota</taxon>
        <taxon>Alphaproteobacteria</taxon>
        <taxon>Hyphomicrobiales</taxon>
        <taxon>Stappiaceae</taxon>
        <taxon>Pseudovibrio</taxon>
    </lineage>
</organism>
<comment type="similarity">
    <text evidence="4 9">Belongs to the mannonate dehydratase family.</text>
</comment>
<accession>A0A1I3YHZ1</accession>
<keyword evidence="8 9" id="KW-0456">Lyase</keyword>
<sequence>MEQTWRWYGPHDPVTLKDVRQAGATGIVTALHHIPNGEVWPVEEIQKRKDEIEAAGLVWSVVESVPVHEHIKTRTGDFEKYIETYKQSIRNLVACGITKICYNFMPVLDWTRTDLTYELETGATCLRFDADVFTAFDIFILERPNAKEEYSAEEVARATAVFEGMSQEDKDGLVKTILAGLPGSEESYTVADIRAHLERYNGMDADKLREHLALFLKEVIPVCVETGALMAIHPDDPPRPLLGLPRVCSTESDYEYISKAVDVPENGFTFCTGSLGVRPDNDLVGIVERYAQRIHFVHLRATKREDNPLSFHEADHLTGDVDMVGVISALVDEEERRKAAGSDDLIPFRPDHGHAMLSDLQMKSAPGYPAVGRLRGLAELRGVETAVRAMREPA</sequence>
<comment type="caution">
    <text evidence="10">The sequence shown here is derived from an EMBL/GenBank/DDBJ whole genome shotgun (WGS) entry which is preliminary data.</text>
</comment>
<evidence type="ECO:0000256" key="4">
    <source>
        <dbReference type="ARBA" id="ARBA00007389"/>
    </source>
</evidence>
<evidence type="ECO:0000256" key="8">
    <source>
        <dbReference type="ARBA" id="ARBA00023239"/>
    </source>
</evidence>
<evidence type="ECO:0000256" key="6">
    <source>
        <dbReference type="ARBA" id="ARBA00023004"/>
    </source>
</evidence>
<dbReference type="RefSeq" id="WP_093518590.1">
    <property type="nucleotide sequence ID" value="NZ_FOSK01000004.1"/>
</dbReference>
<keyword evidence="6 9" id="KW-0408">Iron</keyword>
<name>A0A1I3YHZ1_9HYPH</name>
<comment type="cofactor">
    <cofactor evidence="9">
        <name>Fe(2+)</name>
        <dbReference type="ChEBI" id="CHEBI:29033"/>
    </cofactor>
    <cofactor evidence="9">
        <name>Mn(2+)</name>
        <dbReference type="ChEBI" id="CHEBI:29035"/>
    </cofactor>
</comment>
<dbReference type="EC" id="4.2.1.8" evidence="5 9"/>
<evidence type="ECO:0000256" key="2">
    <source>
        <dbReference type="ARBA" id="ARBA00002713"/>
    </source>
</evidence>
<dbReference type="SUPFAM" id="SSF51658">
    <property type="entry name" value="Xylose isomerase-like"/>
    <property type="match status" value="1"/>
</dbReference>
<dbReference type="Pfam" id="PF03786">
    <property type="entry name" value="UxuA"/>
    <property type="match status" value="1"/>
</dbReference>
<keyword evidence="11" id="KW-1185">Reference proteome</keyword>
<keyword evidence="7 9" id="KW-0464">Manganese</keyword>
<comment type="pathway">
    <text evidence="3 9">Carbohydrate metabolism; pentose and glucuronate interconversion.</text>
</comment>
<proteinExistence type="inferred from homology"/>
<dbReference type="EMBL" id="FOSK01000004">
    <property type="protein sequence ID" value="SFK31400.1"/>
    <property type="molecule type" value="Genomic_DNA"/>
</dbReference>
<evidence type="ECO:0000256" key="5">
    <source>
        <dbReference type="ARBA" id="ARBA00012927"/>
    </source>
</evidence>
<evidence type="ECO:0000256" key="3">
    <source>
        <dbReference type="ARBA" id="ARBA00004892"/>
    </source>
</evidence>
<evidence type="ECO:0000256" key="7">
    <source>
        <dbReference type="ARBA" id="ARBA00023211"/>
    </source>
</evidence>
<protein>
    <recommendedName>
        <fullName evidence="5 9">Mannonate dehydratase</fullName>
        <ecNumber evidence="5 9">4.2.1.8</ecNumber>
    </recommendedName>
    <alternativeName>
        <fullName evidence="9">D-mannonate hydro-lyase</fullName>
    </alternativeName>
</protein>
<dbReference type="Proteomes" id="UP000199598">
    <property type="component" value="Unassembled WGS sequence"/>
</dbReference>
<reference evidence="10 11" key="1">
    <citation type="submission" date="2016-10" db="EMBL/GenBank/DDBJ databases">
        <authorList>
            <person name="Varghese N."/>
            <person name="Submissions S."/>
        </authorList>
    </citation>
    <scope>NUCLEOTIDE SEQUENCE [LARGE SCALE GENOMIC DNA]</scope>
    <source>
        <strain evidence="10 11">DSM 16392</strain>
    </source>
</reference>
<dbReference type="PIRSF" id="PIRSF016049">
    <property type="entry name" value="Man_dehyd"/>
    <property type="match status" value="1"/>
</dbReference>
<gene>
    <name evidence="9" type="primary">uxuA</name>
    <name evidence="10" type="ORF">SAMN04488518_10435</name>
</gene>
<comment type="catalytic activity">
    <reaction evidence="1 9">
        <text>D-mannonate = 2-dehydro-3-deoxy-D-gluconate + H2O</text>
        <dbReference type="Rhea" id="RHEA:20097"/>
        <dbReference type="ChEBI" id="CHEBI:15377"/>
        <dbReference type="ChEBI" id="CHEBI:17767"/>
        <dbReference type="ChEBI" id="CHEBI:57990"/>
        <dbReference type="EC" id="4.2.1.8"/>
    </reaction>
</comment>
<dbReference type="PANTHER" id="PTHR30387">
    <property type="entry name" value="MANNONATE DEHYDRATASE"/>
    <property type="match status" value="1"/>
</dbReference>
<comment type="function">
    <text evidence="2 9">Catalyzes the dehydration of D-mannonate.</text>
</comment>
<evidence type="ECO:0000256" key="1">
    <source>
        <dbReference type="ARBA" id="ARBA00001794"/>
    </source>
</evidence>
<evidence type="ECO:0000313" key="11">
    <source>
        <dbReference type="Proteomes" id="UP000199598"/>
    </source>
</evidence>
<dbReference type="InterPro" id="IPR004628">
    <property type="entry name" value="Man_deHydtase"/>
</dbReference>
<evidence type="ECO:0000256" key="9">
    <source>
        <dbReference type="HAMAP-Rule" id="MF_00106"/>
    </source>
</evidence>
<dbReference type="InterPro" id="IPR036237">
    <property type="entry name" value="Xyl_isomerase-like_sf"/>
</dbReference>
<dbReference type="HAMAP" id="MF_00106">
    <property type="entry name" value="UxuA"/>
    <property type="match status" value="1"/>
</dbReference>
<dbReference type="NCBIfam" id="NF003027">
    <property type="entry name" value="PRK03906.1"/>
    <property type="match status" value="1"/>
</dbReference>
<dbReference type="PANTHER" id="PTHR30387:SF2">
    <property type="entry name" value="MANNONATE DEHYDRATASE"/>
    <property type="match status" value="1"/>
</dbReference>
<dbReference type="NCBIfam" id="TIGR00695">
    <property type="entry name" value="uxuA"/>
    <property type="match status" value="1"/>
</dbReference>
<dbReference type="Gene3D" id="3.20.20.150">
    <property type="entry name" value="Divalent-metal-dependent TIM barrel enzymes"/>
    <property type="match status" value="2"/>
</dbReference>
<evidence type="ECO:0000313" key="10">
    <source>
        <dbReference type="EMBL" id="SFK31400.1"/>
    </source>
</evidence>